<feature type="domain" description="DUF4220" evidence="2">
    <location>
        <begin position="53"/>
        <end position="364"/>
    </location>
</feature>
<keyword evidence="1" id="KW-0812">Transmembrane</keyword>
<evidence type="ECO:0000313" key="4">
    <source>
        <dbReference type="Proteomes" id="UP001054252"/>
    </source>
</evidence>
<keyword evidence="4" id="KW-1185">Reference proteome</keyword>
<evidence type="ECO:0000313" key="3">
    <source>
        <dbReference type="EMBL" id="GKV47198.1"/>
    </source>
</evidence>
<name>A0AAV5MBE5_9ROSI</name>
<organism evidence="3 4">
    <name type="scientific">Rubroshorea leprosula</name>
    <dbReference type="NCBI Taxonomy" id="152421"/>
    <lineage>
        <taxon>Eukaryota</taxon>
        <taxon>Viridiplantae</taxon>
        <taxon>Streptophyta</taxon>
        <taxon>Embryophyta</taxon>
        <taxon>Tracheophyta</taxon>
        <taxon>Spermatophyta</taxon>
        <taxon>Magnoliopsida</taxon>
        <taxon>eudicotyledons</taxon>
        <taxon>Gunneridae</taxon>
        <taxon>Pentapetalae</taxon>
        <taxon>rosids</taxon>
        <taxon>malvids</taxon>
        <taxon>Malvales</taxon>
        <taxon>Dipterocarpaceae</taxon>
        <taxon>Rubroshorea</taxon>
    </lineage>
</organism>
<dbReference type="InterPro" id="IPR025315">
    <property type="entry name" value="DUF4220"/>
</dbReference>
<feature type="transmembrane region" description="Helical" evidence="1">
    <location>
        <begin position="50"/>
        <end position="73"/>
    </location>
</feature>
<feature type="transmembrane region" description="Helical" evidence="1">
    <location>
        <begin position="79"/>
        <end position="99"/>
    </location>
</feature>
<gene>
    <name evidence="3" type="ORF">SLEP1_g54118</name>
</gene>
<evidence type="ECO:0000259" key="2">
    <source>
        <dbReference type="Pfam" id="PF13968"/>
    </source>
</evidence>
<reference evidence="3 4" key="1">
    <citation type="journal article" date="2021" name="Commun. Biol.">
        <title>The genome of Shorea leprosula (Dipterocarpaceae) highlights the ecological relevance of drought in aseasonal tropical rainforests.</title>
        <authorList>
            <person name="Ng K.K.S."/>
            <person name="Kobayashi M.J."/>
            <person name="Fawcett J.A."/>
            <person name="Hatakeyama M."/>
            <person name="Paape T."/>
            <person name="Ng C.H."/>
            <person name="Ang C.C."/>
            <person name="Tnah L.H."/>
            <person name="Lee C.T."/>
            <person name="Nishiyama T."/>
            <person name="Sese J."/>
            <person name="O'Brien M.J."/>
            <person name="Copetti D."/>
            <person name="Mohd Noor M.I."/>
            <person name="Ong R.C."/>
            <person name="Putra M."/>
            <person name="Sireger I.Z."/>
            <person name="Indrioko S."/>
            <person name="Kosugi Y."/>
            <person name="Izuno A."/>
            <person name="Isagi Y."/>
            <person name="Lee S.L."/>
            <person name="Shimizu K.K."/>
        </authorList>
    </citation>
    <scope>NUCLEOTIDE SEQUENCE [LARGE SCALE GENOMIC DNA]</scope>
    <source>
        <strain evidence="3">214</strain>
    </source>
</reference>
<accession>A0AAV5MBE5</accession>
<sequence>MVLVNDESVKILWDAWNVRVLIILSLVLQSFLILFAPFRKQMGGNSFFTSSLWMAYLLANWIPGFTLGLILRAESSDIMALWAPFLLLHLGGPDTITSFSLEDNEFWIRHLLELMMLLCVSVFVILQSIRQNKLLLPTLLVFIVGVIKYAERNIALGRASFDHYGDKIPNVSFLEETAATESETESHYPGIMLRRELGPYGTIKNLLVGPLLSPHRRNLSRRAFLQRQSGDVLNMMEIELSLLYETLYTKLPVVHCKIGYVFRVITLGCTFGALMSFMSITKYYKLRKFDVWVTYSLLISAIALEFISIGLLFSSDFNLLDYYYWQGNLEIKFLYWKVEFDNMSTGVKNRRRWSKKICQYNLITNHFGDSPSWLNKLANFLSTRISNLKVRTLQVQEWSFIFDELTRKAQAAETVEAGKRLCLQRGDGILGDYVNLIWSVKELDYTESLLTWHIATEICCRVDQNTASDNTNYRAISKLLSDYMFYLLARQPAMMATVSIDRKEVCKLAYHDINDFFTERPDLDVQSLAEIMFKKEIPTSYVLKVSGYERTSVIRGARMLAHQLRDQNSGFPWELMSKVWVELMCYAAINCRPNVHAHQPSKGGQLLTFVWLLMNHLGLGTQFSTEQLSQARGTELGQDQL</sequence>
<keyword evidence="1" id="KW-0472">Membrane</keyword>
<dbReference type="Proteomes" id="UP001054252">
    <property type="component" value="Unassembled WGS sequence"/>
</dbReference>
<comment type="caution">
    <text evidence="3">The sequence shown here is derived from an EMBL/GenBank/DDBJ whole genome shotgun (WGS) entry which is preliminary data.</text>
</comment>
<protein>
    <recommendedName>
        <fullName evidence="2">DUF4220 domain-containing protein</fullName>
    </recommendedName>
</protein>
<dbReference type="Pfam" id="PF13968">
    <property type="entry name" value="DUF4220"/>
    <property type="match status" value="1"/>
</dbReference>
<feature type="transmembrane region" description="Helical" evidence="1">
    <location>
        <begin position="111"/>
        <end position="128"/>
    </location>
</feature>
<feature type="transmembrane region" description="Helical" evidence="1">
    <location>
        <begin position="20"/>
        <end position="38"/>
    </location>
</feature>
<dbReference type="Pfam" id="PF04578">
    <property type="entry name" value="DUF594"/>
    <property type="match status" value="1"/>
</dbReference>
<evidence type="ECO:0000256" key="1">
    <source>
        <dbReference type="SAM" id="Phobius"/>
    </source>
</evidence>
<dbReference type="AlphaFoldDB" id="A0AAV5MBE5"/>
<feature type="transmembrane region" description="Helical" evidence="1">
    <location>
        <begin position="260"/>
        <end position="280"/>
    </location>
</feature>
<dbReference type="EMBL" id="BPVZ01000223">
    <property type="protein sequence ID" value="GKV47198.1"/>
    <property type="molecule type" value="Genomic_DNA"/>
</dbReference>
<feature type="transmembrane region" description="Helical" evidence="1">
    <location>
        <begin position="292"/>
        <end position="313"/>
    </location>
</feature>
<keyword evidence="1" id="KW-1133">Transmembrane helix</keyword>
<proteinExistence type="predicted"/>
<dbReference type="PANTHER" id="PTHR31325">
    <property type="entry name" value="OS01G0798800 PROTEIN-RELATED"/>
    <property type="match status" value="1"/>
</dbReference>
<dbReference type="InterPro" id="IPR007658">
    <property type="entry name" value="DUF594"/>
</dbReference>